<proteinExistence type="inferred from homology"/>
<keyword evidence="5" id="KW-1185">Reference proteome</keyword>
<dbReference type="Gene3D" id="3.30.160.20">
    <property type="match status" value="1"/>
</dbReference>
<dbReference type="PANTHER" id="PTHR11075:SF54">
    <property type="entry name" value="LARGE RIBOSOMAL SUBUNIT PROTEIN ML62"/>
    <property type="match status" value="1"/>
</dbReference>
<dbReference type="Pfam" id="PF00472">
    <property type="entry name" value="RF-1"/>
    <property type="match status" value="1"/>
</dbReference>
<keyword evidence="4" id="KW-0378">Hydrolase</keyword>
<feature type="region of interest" description="Disordered" evidence="2">
    <location>
        <begin position="54"/>
        <end position="76"/>
    </location>
</feature>
<dbReference type="PANTHER" id="PTHR11075">
    <property type="entry name" value="PEPTIDE CHAIN RELEASE FACTOR"/>
    <property type="match status" value="1"/>
</dbReference>
<dbReference type="GO" id="GO:0016787">
    <property type="term" value="F:hydrolase activity"/>
    <property type="evidence" value="ECO:0007669"/>
    <property type="project" value="UniProtKB-KW"/>
</dbReference>
<feature type="compositionally biased region" description="Polar residues" evidence="2">
    <location>
        <begin position="54"/>
        <end position="67"/>
    </location>
</feature>
<name>A0ABR1SN50_9PEZI</name>
<evidence type="ECO:0000313" key="4">
    <source>
        <dbReference type="EMBL" id="KAK8035727.1"/>
    </source>
</evidence>
<evidence type="ECO:0000313" key="5">
    <source>
        <dbReference type="Proteomes" id="UP001396898"/>
    </source>
</evidence>
<protein>
    <submittedName>
        <fullName evidence="4">Peptidyl-tRNA hydrolase domain-containing protein</fullName>
    </submittedName>
</protein>
<accession>A0ABR1SN50</accession>
<dbReference type="SUPFAM" id="SSF75620">
    <property type="entry name" value="Release factor"/>
    <property type="match status" value="1"/>
</dbReference>
<feature type="domain" description="Prokaryotic-type class I peptide chain release factors" evidence="3">
    <location>
        <begin position="61"/>
        <end position="154"/>
    </location>
</feature>
<dbReference type="InterPro" id="IPR000352">
    <property type="entry name" value="Pep_chain_release_fac_I"/>
</dbReference>
<evidence type="ECO:0000259" key="3">
    <source>
        <dbReference type="Pfam" id="PF00472"/>
    </source>
</evidence>
<comment type="caution">
    <text evidence="4">The sequence shown here is derived from an EMBL/GenBank/DDBJ whole genome shotgun (WGS) entry which is preliminary data.</text>
</comment>
<organism evidence="4 5">
    <name type="scientific">Apiospora marii</name>
    <dbReference type="NCBI Taxonomy" id="335849"/>
    <lineage>
        <taxon>Eukaryota</taxon>
        <taxon>Fungi</taxon>
        <taxon>Dikarya</taxon>
        <taxon>Ascomycota</taxon>
        <taxon>Pezizomycotina</taxon>
        <taxon>Sordariomycetes</taxon>
        <taxon>Xylariomycetidae</taxon>
        <taxon>Amphisphaeriales</taxon>
        <taxon>Apiosporaceae</taxon>
        <taxon>Apiospora</taxon>
    </lineage>
</organism>
<sequence length="163" mass="18708">MFPRSLRVLPPLGFSFNLTGRVPYRSVRHQAFDANFDRDELEEARSWYASFNESSLPKGQTSYSRSSGPGGQHVNKTETKATTVWPVNDLIKVLPRLMHPGLRTCKHYTARNDSISIQAQTQRSRTANTDENHQKLAEELRRIFRDSVPGETSDKKRKKYEAL</sequence>
<dbReference type="InterPro" id="IPR045853">
    <property type="entry name" value="Pep_chain_release_fac_I_sf"/>
</dbReference>
<comment type="similarity">
    <text evidence="1">Belongs to the prokaryotic/mitochondrial release factor family.</text>
</comment>
<feature type="region of interest" description="Disordered" evidence="2">
    <location>
        <begin position="144"/>
        <end position="163"/>
    </location>
</feature>
<evidence type="ECO:0000256" key="2">
    <source>
        <dbReference type="SAM" id="MobiDB-lite"/>
    </source>
</evidence>
<dbReference type="Proteomes" id="UP001396898">
    <property type="component" value="Unassembled WGS sequence"/>
</dbReference>
<gene>
    <name evidence="4" type="ORF">PG991_001800</name>
</gene>
<reference evidence="4 5" key="1">
    <citation type="submission" date="2023-01" db="EMBL/GenBank/DDBJ databases">
        <title>Analysis of 21 Apiospora genomes using comparative genomics revels a genus with tremendous synthesis potential of carbohydrate active enzymes and secondary metabolites.</title>
        <authorList>
            <person name="Sorensen T."/>
        </authorList>
    </citation>
    <scope>NUCLEOTIDE SEQUENCE [LARGE SCALE GENOMIC DNA]</scope>
    <source>
        <strain evidence="4 5">CBS 20057</strain>
    </source>
</reference>
<dbReference type="EMBL" id="JAQQWI010000005">
    <property type="protein sequence ID" value="KAK8035727.1"/>
    <property type="molecule type" value="Genomic_DNA"/>
</dbReference>
<dbReference type="InterPro" id="IPR052104">
    <property type="entry name" value="Mito_Release_Factor_mL62"/>
</dbReference>
<evidence type="ECO:0000256" key="1">
    <source>
        <dbReference type="ARBA" id="ARBA00010835"/>
    </source>
</evidence>